<sequence>MSTMNDGVDLSSFSESMDVDFFPNLSNGLQQDFGADIELLDSISLSDLLASPSPNNGFTHFDAMEAMEANSSEAAAIQVNPENDGGFSQNSYIQSPFSNPMLSAVSPMTPQAHAVPVVSLDDGSVQSERIDSSLADIDPMRVNSENVRETLMADPNALGESLGSIELNATRNASIQSIEHRQVPSASRMATQRQALPDSSQTQAISGTSANGTTATSGGYFSDYELPEFDHFKVSVKFMSTPMLEKVVTKKGGCLLHYQPSDQAPILVPDEVERISIPVKTKNEKDGSLKEFPWVKEKQKRFTELILQGFHRGVEFYSREGNIYVKRSSNTKLFWQSTQEEPGIAKELSRNKETEVFNWGKFQQSLGISVALGNRTNLRLPAVWFSFAQKWDRDSSPITTKLVWARVDPTRACEMVKNVNPDVRSTEYLESLHSSLIGISNEASQSVSQ</sequence>
<feature type="domain" description="Interferon regulatory factor-3" evidence="1">
    <location>
        <begin position="229"/>
        <end position="420"/>
    </location>
</feature>
<dbReference type="InParanoid" id="A0A7M7GIR1"/>
<reference evidence="3" key="1">
    <citation type="submission" date="2015-02" db="EMBL/GenBank/DDBJ databases">
        <title>Genome sequencing for Strongylocentrotus purpuratus.</title>
        <authorList>
            <person name="Murali S."/>
            <person name="Liu Y."/>
            <person name="Vee V."/>
            <person name="English A."/>
            <person name="Wang M."/>
            <person name="Skinner E."/>
            <person name="Han Y."/>
            <person name="Muzny D.M."/>
            <person name="Worley K.C."/>
            <person name="Gibbs R.A."/>
        </authorList>
    </citation>
    <scope>NUCLEOTIDE SEQUENCE</scope>
</reference>
<dbReference type="Proteomes" id="UP000007110">
    <property type="component" value="Unassembled WGS sequence"/>
</dbReference>
<dbReference type="PANTHER" id="PTHR11949">
    <property type="entry name" value="INTERFERON REGULATORY FACTOR"/>
    <property type="match status" value="1"/>
</dbReference>
<dbReference type="Pfam" id="PF10401">
    <property type="entry name" value="IRF-3"/>
    <property type="match status" value="1"/>
</dbReference>
<dbReference type="InterPro" id="IPR017855">
    <property type="entry name" value="SMAD-like_dom_sf"/>
</dbReference>
<dbReference type="OMA" id="NNGFTHF"/>
<organism evidence="2 3">
    <name type="scientific">Strongylocentrotus purpuratus</name>
    <name type="common">Purple sea urchin</name>
    <dbReference type="NCBI Taxonomy" id="7668"/>
    <lineage>
        <taxon>Eukaryota</taxon>
        <taxon>Metazoa</taxon>
        <taxon>Echinodermata</taxon>
        <taxon>Eleutherozoa</taxon>
        <taxon>Echinozoa</taxon>
        <taxon>Echinoidea</taxon>
        <taxon>Euechinoidea</taxon>
        <taxon>Echinacea</taxon>
        <taxon>Camarodonta</taxon>
        <taxon>Echinidea</taxon>
        <taxon>Strongylocentrotidae</taxon>
        <taxon>Strongylocentrotus</taxon>
    </lineage>
</organism>
<dbReference type="InterPro" id="IPR019471">
    <property type="entry name" value="Interferon_reg_factor-3"/>
</dbReference>
<evidence type="ECO:0000313" key="2">
    <source>
        <dbReference type="EnsemblMetazoa" id="XP_003726600"/>
    </source>
</evidence>
<dbReference type="OrthoDB" id="9856880at2759"/>
<proteinExistence type="predicted"/>
<dbReference type="FunFam" id="2.60.200.10:FF:000024">
    <property type="entry name" value="Interferon regulatory factor like protein"/>
    <property type="match status" value="1"/>
</dbReference>
<dbReference type="EnsemblMetazoa" id="XM_003726552">
    <property type="protein sequence ID" value="XP_003726600"/>
    <property type="gene ID" value="LOC100890407"/>
</dbReference>
<protein>
    <recommendedName>
        <fullName evidence="1">Interferon regulatory factor-3 domain-containing protein</fullName>
    </recommendedName>
</protein>
<dbReference type="GeneID" id="100890407"/>
<dbReference type="KEGG" id="spu:100890407"/>
<evidence type="ECO:0000259" key="1">
    <source>
        <dbReference type="SMART" id="SM01243"/>
    </source>
</evidence>
<dbReference type="AlphaFoldDB" id="A0A7M7GIR1"/>
<name>A0A7M7GIR1_STRPU</name>
<dbReference type="SUPFAM" id="SSF49879">
    <property type="entry name" value="SMAD/FHA domain"/>
    <property type="match status" value="1"/>
</dbReference>
<dbReference type="PANTHER" id="PTHR11949:SF52">
    <property type="entry name" value="INTERFERON REGULATORY FACTOR-3 DOMAIN-CONTAINING PROTEIN"/>
    <property type="match status" value="1"/>
</dbReference>
<dbReference type="GO" id="GO:0003700">
    <property type="term" value="F:DNA-binding transcription factor activity"/>
    <property type="evidence" value="ECO:0007669"/>
    <property type="project" value="InterPro"/>
</dbReference>
<accession>A0A7M7GIR1</accession>
<reference evidence="2" key="2">
    <citation type="submission" date="2021-01" db="UniProtKB">
        <authorList>
            <consortium name="EnsemblMetazoa"/>
        </authorList>
    </citation>
    <scope>IDENTIFICATION</scope>
</reference>
<dbReference type="SMART" id="SM01243">
    <property type="entry name" value="IRF-3"/>
    <property type="match status" value="1"/>
</dbReference>
<dbReference type="InterPro" id="IPR008984">
    <property type="entry name" value="SMAD_FHA_dom_sf"/>
</dbReference>
<evidence type="ECO:0000313" key="3">
    <source>
        <dbReference type="Proteomes" id="UP000007110"/>
    </source>
</evidence>
<dbReference type="Gene3D" id="2.60.200.10">
    <property type="match status" value="1"/>
</dbReference>
<keyword evidence="3" id="KW-1185">Reference proteome</keyword>
<dbReference type="RefSeq" id="XP_003726600.3">
    <property type="nucleotide sequence ID" value="XM_003726552.3"/>
</dbReference>